<dbReference type="SUPFAM" id="SSF51430">
    <property type="entry name" value="NAD(P)-linked oxidoreductase"/>
    <property type="match status" value="1"/>
</dbReference>
<dbReference type="AlphaFoldDB" id="A0A211ZJA8"/>
<dbReference type="InterPro" id="IPR036812">
    <property type="entry name" value="NAD(P)_OxRdtase_dom_sf"/>
</dbReference>
<dbReference type="InterPro" id="IPR050791">
    <property type="entry name" value="Aldo-Keto_reductase"/>
</dbReference>
<reference evidence="4" key="1">
    <citation type="submission" date="2017-05" db="EMBL/GenBank/DDBJ databases">
        <authorList>
            <person name="Macchi M."/>
            <person name="Festa S."/>
            <person name="Coppotelli B.M."/>
            <person name="Morelli I.S."/>
        </authorList>
    </citation>
    <scope>NUCLEOTIDE SEQUENCE [LARGE SCALE GENOMIC DNA]</scope>
    <source>
        <strain evidence="4">I</strain>
    </source>
</reference>
<dbReference type="GO" id="GO:0016491">
    <property type="term" value="F:oxidoreductase activity"/>
    <property type="evidence" value="ECO:0007669"/>
    <property type="project" value="UniProtKB-KW"/>
</dbReference>
<keyword evidence="1" id="KW-0560">Oxidoreductase</keyword>
<dbReference type="CDD" id="cd19076">
    <property type="entry name" value="AKR_AKR13A_13D"/>
    <property type="match status" value="1"/>
</dbReference>
<dbReference type="GO" id="GO:0005737">
    <property type="term" value="C:cytoplasm"/>
    <property type="evidence" value="ECO:0007669"/>
    <property type="project" value="TreeGrafter"/>
</dbReference>
<dbReference type="Proteomes" id="UP000196655">
    <property type="component" value="Unassembled WGS sequence"/>
</dbReference>
<dbReference type="PANTHER" id="PTHR43625">
    <property type="entry name" value="AFLATOXIN B1 ALDEHYDE REDUCTASE"/>
    <property type="match status" value="1"/>
</dbReference>
<dbReference type="Gene3D" id="3.20.20.100">
    <property type="entry name" value="NADP-dependent oxidoreductase domain"/>
    <property type="match status" value="1"/>
</dbReference>
<keyword evidence="4" id="KW-1185">Reference proteome</keyword>
<evidence type="ECO:0000313" key="3">
    <source>
        <dbReference type="EMBL" id="OWJ65341.1"/>
    </source>
</evidence>
<protein>
    <submittedName>
        <fullName evidence="3">Aldo/keto reductase</fullName>
    </submittedName>
</protein>
<evidence type="ECO:0000313" key="4">
    <source>
        <dbReference type="Proteomes" id="UP000196655"/>
    </source>
</evidence>
<feature type="domain" description="NADP-dependent oxidoreductase" evidence="2">
    <location>
        <begin position="16"/>
        <end position="306"/>
    </location>
</feature>
<proteinExistence type="predicted"/>
<evidence type="ECO:0000256" key="1">
    <source>
        <dbReference type="ARBA" id="ARBA00023002"/>
    </source>
</evidence>
<dbReference type="OrthoDB" id="9773828at2"/>
<dbReference type="Pfam" id="PF00248">
    <property type="entry name" value="Aldo_ket_red"/>
    <property type="match status" value="1"/>
</dbReference>
<accession>A0A211ZJA8</accession>
<gene>
    <name evidence="3" type="ORF">BWR60_20285</name>
</gene>
<name>A0A211ZJA8_9PROT</name>
<evidence type="ECO:0000259" key="2">
    <source>
        <dbReference type="Pfam" id="PF00248"/>
    </source>
</evidence>
<dbReference type="RefSeq" id="WP_088152829.1">
    <property type="nucleotide sequence ID" value="NZ_NHON01000039.1"/>
</dbReference>
<dbReference type="PRINTS" id="PR00069">
    <property type="entry name" value="ALDKETRDTASE"/>
</dbReference>
<dbReference type="STRING" id="1122125.GCA_000423185_01394"/>
<sequence>MDRRSLGQDGTTVSAIGLGCMGMSEFYGSRDDAQSLDTLAAALEHGVDFLDTADMYGSGHNEELVGRFLKGRRDQVVLATKFGIVREPGVAGRLIDNSPAYIRAAVEASLKRLGTDVIDLYYMHRRNPDVPVEDSVGAMAGLVKAGKVRQIGLSEVSAETLRRAHAVHPIAAVQSEYSLWTRDAERNGVLEACRDLGATFVAYSPLGRAFLAGAVTDTSTLPADDFRRVNPRFAGDALAQNTRLVEALGDFAFDLGAKPAQVALAWLLAKHGNVVPIPGTKRRAYLAENAAAAAIRLTAEQVAALDVLFAPEAVAGARYNEAGLKDIGL</sequence>
<dbReference type="EMBL" id="NHON01000039">
    <property type="protein sequence ID" value="OWJ65341.1"/>
    <property type="molecule type" value="Genomic_DNA"/>
</dbReference>
<dbReference type="PANTHER" id="PTHR43625:SF40">
    <property type="entry name" value="ALDO-KETO REDUCTASE YAKC [NADP(+)]"/>
    <property type="match status" value="1"/>
</dbReference>
<dbReference type="InterPro" id="IPR023210">
    <property type="entry name" value="NADP_OxRdtase_dom"/>
</dbReference>
<comment type="caution">
    <text evidence="3">The sequence shown here is derived from an EMBL/GenBank/DDBJ whole genome shotgun (WGS) entry which is preliminary data.</text>
</comment>
<organism evidence="3 4">
    <name type="scientific">Inquilinus limosus</name>
    <dbReference type="NCBI Taxonomy" id="171674"/>
    <lineage>
        <taxon>Bacteria</taxon>
        <taxon>Pseudomonadati</taxon>
        <taxon>Pseudomonadota</taxon>
        <taxon>Alphaproteobacteria</taxon>
        <taxon>Rhodospirillales</taxon>
        <taxon>Rhodospirillaceae</taxon>
        <taxon>Inquilinus</taxon>
    </lineage>
</organism>
<dbReference type="InterPro" id="IPR020471">
    <property type="entry name" value="AKR"/>
</dbReference>
<dbReference type="PROSITE" id="PS51257">
    <property type="entry name" value="PROKAR_LIPOPROTEIN"/>
    <property type="match status" value="1"/>
</dbReference>